<gene>
    <name evidence="1" type="ORF">OUO13_14390</name>
</gene>
<dbReference type="RefSeq" id="WP_283174593.1">
    <property type="nucleotide sequence ID" value="NZ_JAPNOA010000051.1"/>
</dbReference>
<keyword evidence="2" id="KW-1185">Reference proteome</keyword>
<name>A0A9X3IT03_9GAMM</name>
<dbReference type="EMBL" id="JAPNOA010000051">
    <property type="protein sequence ID" value="MCY0966381.1"/>
    <property type="molecule type" value="Genomic_DNA"/>
</dbReference>
<proteinExistence type="predicted"/>
<dbReference type="AlphaFoldDB" id="A0A9X3IT03"/>
<accession>A0A9X3IT03</accession>
<comment type="caution">
    <text evidence="1">The sequence shown here is derived from an EMBL/GenBank/DDBJ whole genome shotgun (WGS) entry which is preliminary data.</text>
</comment>
<evidence type="ECO:0000313" key="1">
    <source>
        <dbReference type="EMBL" id="MCY0966381.1"/>
    </source>
</evidence>
<evidence type="ECO:0000313" key="2">
    <source>
        <dbReference type="Proteomes" id="UP001150830"/>
    </source>
</evidence>
<organism evidence="1 2">
    <name type="scientific">Parathalassolituus penaei</name>
    <dbReference type="NCBI Taxonomy" id="2997323"/>
    <lineage>
        <taxon>Bacteria</taxon>
        <taxon>Pseudomonadati</taxon>
        <taxon>Pseudomonadota</taxon>
        <taxon>Gammaproteobacteria</taxon>
        <taxon>Oceanospirillales</taxon>
        <taxon>Oceanospirillaceae</taxon>
        <taxon>Parathalassolituus</taxon>
    </lineage>
</organism>
<reference evidence="1" key="1">
    <citation type="submission" date="2022-11" db="EMBL/GenBank/DDBJ databases">
        <title>Parathalassolutuus dongxingensis gen. nov., sp. nov., a novel member of family Oceanospirillaceae isolated from a coastal shrimp pond in Guangxi, China.</title>
        <authorList>
            <person name="Chen H."/>
        </authorList>
    </citation>
    <scope>NUCLEOTIDE SEQUENCE</scope>
    <source>
        <strain evidence="1">G-43</strain>
    </source>
</reference>
<protein>
    <submittedName>
        <fullName evidence="1">Uncharacterized protein</fullName>
    </submittedName>
</protein>
<dbReference type="Proteomes" id="UP001150830">
    <property type="component" value="Unassembled WGS sequence"/>
</dbReference>
<sequence>MTESIQKVLVQMTHLDMFGVKPTKGLDVKGWIANQNYWFDQDITATTFTVRTTDKSNLSLALANDCNRMAMAAIESVAGVRLDEPFKSSGAWAIIRVYYAAFFAAHSIMRMYGISCCQLEPAHANKLFQIADLLGKTGGERNIEKGFYAIKIDKRYESVSFFKYKDSHKDTWACFLSLITDIIGDINGVTALSKYKLEATDILSSIKQGLIRGGSGSCGNWLSQIRNSVNYQHSHGVWFPYERRPVSPRCIVQLNADWVKPPIVINHKIKKGDVEAFFELSADLLSLFRTLLSSCIDKTGSTKTIFANGSFRQLNSMQLA</sequence>